<keyword evidence="2" id="KW-1185">Reference proteome</keyword>
<proteinExistence type="predicted"/>
<evidence type="ECO:0000313" key="2">
    <source>
        <dbReference type="Proteomes" id="UP000823941"/>
    </source>
</evidence>
<accession>A0ABQ7Q6T9</accession>
<evidence type="ECO:0000313" key="1">
    <source>
        <dbReference type="EMBL" id="KAG7300959.1"/>
    </source>
</evidence>
<reference evidence="1 2" key="1">
    <citation type="submission" date="2021-06" db="EMBL/GenBank/DDBJ databases">
        <title>A haploid diamondback moth (Plutella xylostella L.) genome assembly resolves 31 chromosomes and identifies a diamide resistance mutation.</title>
        <authorList>
            <person name="Ward C.M."/>
            <person name="Perry K.D."/>
            <person name="Baker G."/>
            <person name="Powis K."/>
            <person name="Heckel D.G."/>
            <person name="Baxter S.W."/>
        </authorList>
    </citation>
    <scope>NUCLEOTIDE SEQUENCE [LARGE SCALE GENOMIC DNA]</scope>
    <source>
        <strain evidence="1 2">LV</strain>
        <tissue evidence="1">Single pupa</tissue>
    </source>
</reference>
<gene>
    <name evidence="1" type="ORF">JYU34_015312</name>
</gene>
<dbReference type="EMBL" id="JAHIBW010000020">
    <property type="protein sequence ID" value="KAG7300959.1"/>
    <property type="molecule type" value="Genomic_DNA"/>
</dbReference>
<sequence length="113" mass="12880">MIFSNIKIPATNLHYPTYRVASCYWGGIVRVYHMSSRGWVNISNEDCSELHYKYQAGGVDIVVGPSGYISRRTVLLGGIVRVYHMSSRGWVNISNEDCSELHYKYQAEKGLEE</sequence>
<comment type="caution">
    <text evidence="1">The sequence shown here is derived from an EMBL/GenBank/DDBJ whole genome shotgun (WGS) entry which is preliminary data.</text>
</comment>
<protein>
    <submittedName>
        <fullName evidence="1">Uncharacterized protein</fullName>
    </submittedName>
</protein>
<dbReference type="Proteomes" id="UP000823941">
    <property type="component" value="Chromosome 20"/>
</dbReference>
<organism evidence="1 2">
    <name type="scientific">Plutella xylostella</name>
    <name type="common">Diamondback moth</name>
    <name type="synonym">Plutella maculipennis</name>
    <dbReference type="NCBI Taxonomy" id="51655"/>
    <lineage>
        <taxon>Eukaryota</taxon>
        <taxon>Metazoa</taxon>
        <taxon>Ecdysozoa</taxon>
        <taxon>Arthropoda</taxon>
        <taxon>Hexapoda</taxon>
        <taxon>Insecta</taxon>
        <taxon>Pterygota</taxon>
        <taxon>Neoptera</taxon>
        <taxon>Endopterygota</taxon>
        <taxon>Lepidoptera</taxon>
        <taxon>Glossata</taxon>
        <taxon>Ditrysia</taxon>
        <taxon>Yponomeutoidea</taxon>
        <taxon>Plutellidae</taxon>
        <taxon>Plutella</taxon>
    </lineage>
</organism>
<name>A0ABQ7Q6T9_PLUXY</name>